<dbReference type="Proteomes" id="UP000292957">
    <property type="component" value="Unassembled WGS sequence"/>
</dbReference>
<evidence type="ECO:0000256" key="1">
    <source>
        <dbReference type="SAM" id="MobiDB-lite"/>
    </source>
</evidence>
<gene>
    <name evidence="2" type="ORF">BD311DRAFT_751183</name>
</gene>
<protein>
    <submittedName>
        <fullName evidence="2">Uncharacterized protein</fullName>
    </submittedName>
</protein>
<organism evidence="2">
    <name type="scientific">Dichomitus squalens</name>
    <dbReference type="NCBI Taxonomy" id="114155"/>
    <lineage>
        <taxon>Eukaryota</taxon>
        <taxon>Fungi</taxon>
        <taxon>Dikarya</taxon>
        <taxon>Basidiomycota</taxon>
        <taxon>Agaricomycotina</taxon>
        <taxon>Agaricomycetes</taxon>
        <taxon>Polyporales</taxon>
        <taxon>Polyporaceae</taxon>
        <taxon>Dichomitus</taxon>
    </lineage>
</organism>
<feature type="region of interest" description="Disordered" evidence="1">
    <location>
        <begin position="69"/>
        <end position="99"/>
    </location>
</feature>
<feature type="region of interest" description="Disordered" evidence="1">
    <location>
        <begin position="115"/>
        <end position="135"/>
    </location>
</feature>
<accession>A0A4Q9N086</accession>
<proteinExistence type="predicted"/>
<reference evidence="2" key="1">
    <citation type="submission" date="2019-01" db="EMBL/GenBank/DDBJ databases">
        <title>Draft genome sequences of three monokaryotic isolates of the white-rot basidiomycete fungus Dichomitus squalens.</title>
        <authorList>
            <consortium name="DOE Joint Genome Institute"/>
            <person name="Lopez S.C."/>
            <person name="Andreopoulos B."/>
            <person name="Pangilinan J."/>
            <person name="Lipzen A."/>
            <person name="Riley R."/>
            <person name="Ahrendt S."/>
            <person name="Ng V."/>
            <person name="Barry K."/>
            <person name="Daum C."/>
            <person name="Grigoriev I.V."/>
            <person name="Hilden K.S."/>
            <person name="Makela M.R."/>
            <person name="de Vries R.P."/>
        </authorList>
    </citation>
    <scope>NUCLEOTIDE SEQUENCE [LARGE SCALE GENOMIC DNA]</scope>
    <source>
        <strain evidence="2">OM18370.1</strain>
    </source>
</reference>
<evidence type="ECO:0000313" key="2">
    <source>
        <dbReference type="EMBL" id="TBU32036.1"/>
    </source>
</evidence>
<dbReference type="AlphaFoldDB" id="A0A4Q9N086"/>
<sequence>MGRGGGGGMKAERRNCARGLLTPPPADKAPRPLVLHLPASVAPCPLRSCLVQPAAAPEQWPLLHISLGDMSDSTNPPPPYRASPRIIMRPPPSRQPPVQHARSLPRFCARTLAAVGHGDRGHKSSARRVTFSSHDASPTTVETRFSQRMGSSTRTIVFVFRPVLKPGIRHATALPLRT</sequence>
<name>A0A4Q9N086_9APHY</name>
<dbReference type="EMBL" id="ML143396">
    <property type="protein sequence ID" value="TBU32036.1"/>
    <property type="molecule type" value="Genomic_DNA"/>
</dbReference>